<gene>
    <name evidence="1" type="ORF">JF50_03185</name>
</gene>
<dbReference type="EMBL" id="JWIC01000003">
    <property type="protein sequence ID" value="KID58865.1"/>
    <property type="molecule type" value="Genomic_DNA"/>
</dbReference>
<comment type="caution">
    <text evidence="1">The sequence shown here is derived from an EMBL/GenBank/DDBJ whole genome shotgun (WGS) entry which is preliminary data.</text>
</comment>
<protein>
    <submittedName>
        <fullName evidence="1">Uncharacterized protein</fullName>
    </submittedName>
</protein>
<dbReference type="Proteomes" id="UP000031327">
    <property type="component" value="Unassembled WGS sequence"/>
</dbReference>
<evidence type="ECO:0000313" key="1">
    <source>
        <dbReference type="EMBL" id="KID58865.1"/>
    </source>
</evidence>
<sequence>MDVIYSCSRIRVKVKPNISQLQQIQVLAALLVTYARPILNGQHSSFFEVNRQIELRSELLRANRVAGV</sequence>
<dbReference type="AlphaFoldDB" id="A0A0C1QHL6"/>
<proteinExistence type="predicted"/>
<accession>A0A0C1QHL6</accession>
<reference evidence="1 2" key="1">
    <citation type="submission" date="2014-12" db="EMBL/GenBank/DDBJ databases">
        <title>Draft Genome Sequence of Pseudoalteromonas luteoviolacea HI1.</title>
        <authorList>
            <person name="Asahina A.Y."/>
            <person name="Hadfield M.G."/>
        </authorList>
    </citation>
    <scope>NUCLEOTIDE SEQUENCE [LARGE SCALE GENOMIC DNA]</scope>
    <source>
        <strain evidence="1 2">HI1</strain>
    </source>
</reference>
<evidence type="ECO:0000313" key="2">
    <source>
        <dbReference type="Proteomes" id="UP000031327"/>
    </source>
</evidence>
<organism evidence="1 2">
    <name type="scientific">Pseudoalteromonas luteoviolacea</name>
    <dbReference type="NCBI Taxonomy" id="43657"/>
    <lineage>
        <taxon>Bacteria</taxon>
        <taxon>Pseudomonadati</taxon>
        <taxon>Pseudomonadota</taxon>
        <taxon>Gammaproteobacteria</taxon>
        <taxon>Alteromonadales</taxon>
        <taxon>Pseudoalteromonadaceae</taxon>
        <taxon>Pseudoalteromonas</taxon>
    </lineage>
</organism>
<name>A0A0C1QHL6_9GAMM</name>